<dbReference type="GO" id="GO:0004983">
    <property type="term" value="F:neuropeptide Y receptor activity"/>
    <property type="evidence" value="ECO:0007669"/>
    <property type="project" value="InterPro"/>
</dbReference>
<evidence type="ECO:0000256" key="9">
    <source>
        <dbReference type="RuleBase" id="RU000688"/>
    </source>
</evidence>
<dbReference type="AlphaFoldDB" id="A0A9P0CAL6"/>
<dbReference type="InterPro" id="IPR000276">
    <property type="entry name" value="GPCR_Rhodpsn"/>
</dbReference>
<feature type="transmembrane region" description="Helical" evidence="10">
    <location>
        <begin position="34"/>
        <end position="60"/>
    </location>
</feature>
<evidence type="ECO:0000256" key="4">
    <source>
        <dbReference type="ARBA" id="ARBA00022989"/>
    </source>
</evidence>
<dbReference type="PRINTS" id="PR00237">
    <property type="entry name" value="GPCRRHODOPSN"/>
</dbReference>
<evidence type="ECO:0000256" key="8">
    <source>
        <dbReference type="ARBA" id="ARBA00023224"/>
    </source>
</evidence>
<keyword evidence="3 9" id="KW-0812">Transmembrane</keyword>
<dbReference type="PRINTS" id="PR01012">
    <property type="entry name" value="NRPEPTIDEYR"/>
</dbReference>
<dbReference type="EMBL" id="OU963866">
    <property type="protein sequence ID" value="CAH0773199.1"/>
    <property type="molecule type" value="Genomic_DNA"/>
</dbReference>
<comment type="similarity">
    <text evidence="2 9">Belongs to the G-protein coupled receptor 1 family.</text>
</comment>
<feature type="transmembrane region" description="Helical" evidence="10">
    <location>
        <begin position="72"/>
        <end position="98"/>
    </location>
</feature>
<evidence type="ECO:0000313" key="12">
    <source>
        <dbReference type="EMBL" id="CAH0773199.1"/>
    </source>
</evidence>
<keyword evidence="13" id="KW-1185">Reference proteome</keyword>
<protein>
    <recommendedName>
        <fullName evidence="11">G-protein coupled receptors family 1 profile domain-containing protein</fullName>
    </recommendedName>
</protein>
<reference evidence="12" key="1">
    <citation type="submission" date="2021-12" db="EMBL/GenBank/DDBJ databases">
        <authorList>
            <person name="King R."/>
        </authorList>
    </citation>
    <scope>NUCLEOTIDE SEQUENCE</scope>
</reference>
<evidence type="ECO:0000256" key="1">
    <source>
        <dbReference type="ARBA" id="ARBA00004141"/>
    </source>
</evidence>
<dbReference type="SUPFAM" id="SSF81321">
    <property type="entry name" value="Family A G protein-coupled receptor-like"/>
    <property type="match status" value="1"/>
</dbReference>
<evidence type="ECO:0000256" key="5">
    <source>
        <dbReference type="ARBA" id="ARBA00023040"/>
    </source>
</evidence>
<sequence length="402" mass="45997">MNISELGLYLWNGSSNGSAADGYLPSLEVLEPEFQVALILIYSLTATLSLTGNLTVIMILGFGKRSSGDLRLFLINLAVSDVTMAIFSIPFTYTMFLLGRWVFTPWFCPIVLGMQHVSVFVSVYTLTAIGIDRYKAIVTPFNRRINKNQSKYVMAGIWVGAFALSSVQLYVSSAREFVFYNGETYYECTEWWDSETSSQLYTVFIFTLTFFVPLMGLAYTYSAIAWSLWWRVSPGNAYHHRDKAQTKSKMKVIKMLVTIVILFALCWLPLQLFLLLYYFYPEISAYRTESEKRVYALSYFLCHWLANANSFVNPLVYCFMSDNFRADLKELLCRRMRRRTQRLSARSPTATRVTMCPMLTTTVHNGESSDNVLKKSLFLPCLCKARSSSSTVKWSASVEDRL</sequence>
<feature type="transmembrane region" description="Helical" evidence="10">
    <location>
        <begin position="255"/>
        <end position="280"/>
    </location>
</feature>
<dbReference type="PANTHER" id="PTHR45695:SF9">
    <property type="entry name" value="LEUCOKININ RECEPTOR"/>
    <property type="match status" value="1"/>
</dbReference>
<comment type="subcellular location">
    <subcellularLocation>
        <location evidence="1">Membrane</location>
        <topology evidence="1">Multi-pass membrane protein</topology>
    </subcellularLocation>
</comment>
<dbReference type="InterPro" id="IPR000611">
    <property type="entry name" value="NPY_rcpt"/>
</dbReference>
<dbReference type="KEGG" id="btab:109039881"/>
<evidence type="ECO:0000256" key="3">
    <source>
        <dbReference type="ARBA" id="ARBA00022692"/>
    </source>
</evidence>
<feature type="transmembrane region" description="Helical" evidence="10">
    <location>
        <begin position="200"/>
        <end position="221"/>
    </location>
</feature>
<dbReference type="PANTHER" id="PTHR45695">
    <property type="entry name" value="LEUCOKININ RECEPTOR-RELATED"/>
    <property type="match status" value="1"/>
</dbReference>
<evidence type="ECO:0000256" key="2">
    <source>
        <dbReference type="ARBA" id="ARBA00010663"/>
    </source>
</evidence>
<keyword evidence="4 10" id="KW-1133">Transmembrane helix</keyword>
<keyword evidence="6 10" id="KW-0472">Membrane</keyword>
<evidence type="ECO:0000259" key="11">
    <source>
        <dbReference type="PROSITE" id="PS50262"/>
    </source>
</evidence>
<dbReference type="Gene3D" id="1.20.1070.10">
    <property type="entry name" value="Rhodopsin 7-helix transmembrane proteins"/>
    <property type="match status" value="1"/>
</dbReference>
<accession>A0A9P0CAL6</accession>
<dbReference type="GO" id="GO:0005886">
    <property type="term" value="C:plasma membrane"/>
    <property type="evidence" value="ECO:0007669"/>
    <property type="project" value="TreeGrafter"/>
</dbReference>
<dbReference type="PROSITE" id="PS50262">
    <property type="entry name" value="G_PROTEIN_RECEP_F1_2"/>
    <property type="match status" value="1"/>
</dbReference>
<keyword evidence="7 9" id="KW-0675">Receptor</keyword>
<keyword evidence="5 9" id="KW-0297">G-protein coupled receptor</keyword>
<evidence type="ECO:0000313" key="13">
    <source>
        <dbReference type="Proteomes" id="UP001152759"/>
    </source>
</evidence>
<feature type="domain" description="G-protein coupled receptors family 1 profile" evidence="11">
    <location>
        <begin position="52"/>
        <end position="317"/>
    </location>
</feature>
<evidence type="ECO:0000256" key="10">
    <source>
        <dbReference type="SAM" id="Phobius"/>
    </source>
</evidence>
<keyword evidence="8 9" id="KW-0807">Transducer</keyword>
<dbReference type="Pfam" id="PF00001">
    <property type="entry name" value="7tm_1"/>
    <property type="match status" value="1"/>
</dbReference>
<name>A0A9P0CAL6_BEMTA</name>
<feature type="transmembrane region" description="Helical" evidence="10">
    <location>
        <begin position="152"/>
        <end position="171"/>
    </location>
</feature>
<dbReference type="Proteomes" id="UP001152759">
    <property type="component" value="Chromosome 5"/>
</dbReference>
<gene>
    <name evidence="12" type="ORF">BEMITA_LOCUS9715</name>
</gene>
<proteinExistence type="inferred from homology"/>
<dbReference type="InterPro" id="IPR017452">
    <property type="entry name" value="GPCR_Rhodpsn_7TM"/>
</dbReference>
<organism evidence="12 13">
    <name type="scientific">Bemisia tabaci</name>
    <name type="common">Sweetpotato whitefly</name>
    <name type="synonym">Aleurodes tabaci</name>
    <dbReference type="NCBI Taxonomy" id="7038"/>
    <lineage>
        <taxon>Eukaryota</taxon>
        <taxon>Metazoa</taxon>
        <taxon>Ecdysozoa</taxon>
        <taxon>Arthropoda</taxon>
        <taxon>Hexapoda</taxon>
        <taxon>Insecta</taxon>
        <taxon>Pterygota</taxon>
        <taxon>Neoptera</taxon>
        <taxon>Paraneoptera</taxon>
        <taxon>Hemiptera</taxon>
        <taxon>Sternorrhyncha</taxon>
        <taxon>Aleyrodoidea</taxon>
        <taxon>Aleyrodidae</taxon>
        <taxon>Aleyrodinae</taxon>
        <taxon>Bemisia</taxon>
    </lineage>
</organism>
<evidence type="ECO:0000256" key="7">
    <source>
        <dbReference type="ARBA" id="ARBA00023170"/>
    </source>
</evidence>
<evidence type="ECO:0000256" key="6">
    <source>
        <dbReference type="ARBA" id="ARBA00023136"/>
    </source>
</evidence>
<feature type="transmembrane region" description="Helical" evidence="10">
    <location>
        <begin position="110"/>
        <end position="131"/>
    </location>
</feature>
<dbReference type="PROSITE" id="PS00237">
    <property type="entry name" value="G_PROTEIN_RECEP_F1_1"/>
    <property type="match status" value="1"/>
</dbReference>